<proteinExistence type="predicted"/>
<dbReference type="SUPFAM" id="SSF54593">
    <property type="entry name" value="Glyoxalase/Bleomycin resistance protein/Dihydroxybiphenyl dioxygenase"/>
    <property type="match status" value="1"/>
</dbReference>
<evidence type="ECO:0000313" key="3">
    <source>
        <dbReference type="Proteomes" id="UP001142291"/>
    </source>
</evidence>
<reference evidence="2" key="2">
    <citation type="submission" date="2023-01" db="EMBL/GenBank/DDBJ databases">
        <authorList>
            <person name="Sun Q."/>
            <person name="Evtushenko L."/>
        </authorList>
    </citation>
    <scope>NUCLEOTIDE SEQUENCE</scope>
    <source>
        <strain evidence="2">VKM Ac-1940</strain>
    </source>
</reference>
<reference evidence="2" key="1">
    <citation type="journal article" date="2014" name="Int. J. Syst. Evol. Microbiol.">
        <title>Complete genome sequence of Corynebacterium casei LMG S-19264T (=DSM 44701T), isolated from a smear-ripened cheese.</title>
        <authorList>
            <consortium name="US DOE Joint Genome Institute (JGI-PGF)"/>
            <person name="Walter F."/>
            <person name="Albersmeier A."/>
            <person name="Kalinowski J."/>
            <person name="Ruckert C."/>
        </authorList>
    </citation>
    <scope>NUCLEOTIDE SEQUENCE</scope>
    <source>
        <strain evidence="2">VKM Ac-1940</strain>
    </source>
</reference>
<keyword evidence="3" id="KW-1185">Reference proteome</keyword>
<sequence length="126" mass="13264">MIAFTGAFSGFSVDDVDAAEAFYRDRLGLDVVRNEMGILEIALPGGGRVIAYPKPDHASAVFTVLNLTVADIDAAVDALNEAGVVTKIYDDPDDGTDARGVSRGRGPDIAWFRDPAGNVLSVIVPV</sequence>
<dbReference type="InterPro" id="IPR037523">
    <property type="entry name" value="VOC_core"/>
</dbReference>
<dbReference type="EMBL" id="BSER01000001">
    <property type="protein sequence ID" value="GLJ94084.1"/>
    <property type="molecule type" value="Genomic_DNA"/>
</dbReference>
<dbReference type="Proteomes" id="UP001142291">
    <property type="component" value="Unassembled WGS sequence"/>
</dbReference>
<comment type="caution">
    <text evidence="2">The sequence shown here is derived from an EMBL/GenBank/DDBJ whole genome shotgun (WGS) entry which is preliminary data.</text>
</comment>
<dbReference type="Pfam" id="PF00903">
    <property type="entry name" value="Glyoxalase"/>
    <property type="match status" value="1"/>
</dbReference>
<dbReference type="RefSeq" id="WP_204962588.1">
    <property type="nucleotide sequence ID" value="NZ_BAAAUR010000002.1"/>
</dbReference>
<name>A0A9W6HJU4_9MICO</name>
<dbReference type="InterPro" id="IPR004360">
    <property type="entry name" value="Glyas_Fos-R_dOase_dom"/>
</dbReference>
<dbReference type="AlphaFoldDB" id="A0A9W6HJU4"/>
<dbReference type="InterPro" id="IPR029068">
    <property type="entry name" value="Glyas_Bleomycin-R_OHBP_Dase"/>
</dbReference>
<evidence type="ECO:0000259" key="1">
    <source>
        <dbReference type="PROSITE" id="PS51819"/>
    </source>
</evidence>
<dbReference type="PROSITE" id="PS51819">
    <property type="entry name" value="VOC"/>
    <property type="match status" value="1"/>
</dbReference>
<feature type="domain" description="VOC" evidence="1">
    <location>
        <begin position="1"/>
        <end position="125"/>
    </location>
</feature>
<accession>A0A9W6HJU4</accession>
<gene>
    <name evidence="2" type="ORF">GCM10017591_01450</name>
</gene>
<protein>
    <submittedName>
        <fullName evidence="2">Glyoxalase</fullName>
    </submittedName>
</protein>
<dbReference type="Gene3D" id="3.10.180.10">
    <property type="entry name" value="2,3-Dihydroxybiphenyl 1,2-Dioxygenase, domain 1"/>
    <property type="match status" value="1"/>
</dbReference>
<organism evidence="2 3">
    <name type="scientific">Microbacterium dextranolyticum</name>
    <dbReference type="NCBI Taxonomy" id="36806"/>
    <lineage>
        <taxon>Bacteria</taxon>
        <taxon>Bacillati</taxon>
        <taxon>Actinomycetota</taxon>
        <taxon>Actinomycetes</taxon>
        <taxon>Micrococcales</taxon>
        <taxon>Microbacteriaceae</taxon>
        <taxon>Microbacterium</taxon>
    </lineage>
</organism>
<evidence type="ECO:0000313" key="2">
    <source>
        <dbReference type="EMBL" id="GLJ94084.1"/>
    </source>
</evidence>